<reference evidence="1" key="1">
    <citation type="journal article" date="2015" name="Nature">
        <title>Complex archaea that bridge the gap between prokaryotes and eukaryotes.</title>
        <authorList>
            <person name="Spang A."/>
            <person name="Saw J.H."/>
            <person name="Jorgensen S.L."/>
            <person name="Zaremba-Niedzwiedzka K."/>
            <person name="Martijn J."/>
            <person name="Lind A.E."/>
            <person name="van Eijk R."/>
            <person name="Schleper C."/>
            <person name="Guy L."/>
            <person name="Ettema T.J."/>
        </authorList>
    </citation>
    <scope>NUCLEOTIDE SEQUENCE</scope>
</reference>
<feature type="non-terminal residue" evidence="1">
    <location>
        <position position="758"/>
    </location>
</feature>
<gene>
    <name evidence="1" type="ORF">LCGC14_1977320</name>
</gene>
<dbReference type="AlphaFoldDB" id="A0A0F9I6Y5"/>
<comment type="caution">
    <text evidence="1">The sequence shown here is derived from an EMBL/GenBank/DDBJ whole genome shotgun (WGS) entry which is preliminary data.</text>
</comment>
<dbReference type="Gene3D" id="2.60.120.260">
    <property type="entry name" value="Galactose-binding domain-like"/>
    <property type="match status" value="1"/>
</dbReference>
<evidence type="ECO:0000313" key="1">
    <source>
        <dbReference type="EMBL" id="KKL83182.1"/>
    </source>
</evidence>
<sequence>SPADGTNGMQNTGVVAWEADDVVSPAWVVHSGNYRIRIKRTRGGSITSPIEDKVQIADVTVFEWDKLGNVTILKLITDTIAERTAAAGVTIDGVLLKDGVVAVGDVAFDDSTSDPLATAATTADGTENSIARKDHVHPIGVGTTRGDLLVWNSTPVASRLALGAAGTVLIGGANDPSWSGSLPLSGTLTVGTINEVIATVGVTIEGVLLKDSNIVVAAIDMSGNLNIAGELIFDRANAISTLSKSRQVAGDQFLDIDFDGLTASEDARVRFFRSTTTAGGDDRLTIYVPGTSTVSMEFYANTGRMALPVVGGAAGLLIGGDVQLYRSTANVLYIPDSVTITGTELVDTINEFTANEGVEVESVVLRDGILWGQTVYPELGIGDQIELTLSGNEITDKTRALAVGGDGRVFPDSSFGIWEATENLVTNGGFETNVNGWGASLANTIAVSTEQAKFGAQSALSTFANHTVLAFYAITLTAELHAASAWLYIPSDWDGGIVRIRLGDFGGATGTSNVEADMTLTDQWQRLAGISMTIAGGDLAGNLLVEYFGAAPTVGRTIYTDGVQIEKQPIDTPYVETDGGTITRAAARVQAPASVLDETQGWWAVRVRVGWDYDDAPYNLPYLCSWQDDATHRISFYYDEGGSIWVILNWTGAGADAATSAAQTFSAGDLITIIGKWEAADLGISVDGAAFVLEGDRDSGLPGLAAATFDIGSQVGGDTFDGDFLWVAAGKGTLTDADARLINACGNTPPNRSVLPTV</sequence>
<proteinExistence type="predicted"/>
<organism evidence="1">
    <name type="scientific">marine sediment metagenome</name>
    <dbReference type="NCBI Taxonomy" id="412755"/>
    <lineage>
        <taxon>unclassified sequences</taxon>
        <taxon>metagenomes</taxon>
        <taxon>ecological metagenomes</taxon>
    </lineage>
</organism>
<dbReference type="EMBL" id="LAZR01022058">
    <property type="protein sequence ID" value="KKL83182.1"/>
    <property type="molecule type" value="Genomic_DNA"/>
</dbReference>
<feature type="non-terminal residue" evidence="1">
    <location>
        <position position="1"/>
    </location>
</feature>
<protein>
    <submittedName>
        <fullName evidence="1">Uncharacterized protein</fullName>
    </submittedName>
</protein>
<name>A0A0F9I6Y5_9ZZZZ</name>
<accession>A0A0F9I6Y5</accession>